<dbReference type="InterPro" id="IPR001996">
    <property type="entry name" value="PTS_IIB_1"/>
</dbReference>
<dbReference type="AlphaFoldDB" id="I7BB10"/>
<feature type="transmembrane region" description="Helical" evidence="13">
    <location>
        <begin position="317"/>
        <end position="339"/>
    </location>
</feature>
<feature type="transmembrane region" description="Helical" evidence="13">
    <location>
        <begin position="20"/>
        <end position="42"/>
    </location>
</feature>
<evidence type="ECO:0000256" key="9">
    <source>
        <dbReference type="ARBA" id="ARBA00022989"/>
    </source>
</evidence>
<dbReference type="PANTHER" id="PTHR30009:SF20">
    <property type="entry name" value="PTS SYSTEM GLUCOSE-SPECIFIC EIICB COMPONENT-RELATED"/>
    <property type="match status" value="1"/>
</dbReference>
<organism evidence="16 17">
    <name type="scientific">Mycoplasma haematolamae (strain Purdue)</name>
    <dbReference type="NCBI Taxonomy" id="1212765"/>
    <lineage>
        <taxon>Bacteria</taxon>
        <taxon>Bacillati</taxon>
        <taxon>Mycoplasmatota</taxon>
        <taxon>Mollicutes</taxon>
        <taxon>Mycoplasmataceae</taxon>
        <taxon>Mycoplasma</taxon>
    </lineage>
</organism>
<feature type="domain" description="PTS EIIB type-1" evidence="14">
    <location>
        <begin position="476"/>
        <end position="558"/>
    </location>
</feature>
<keyword evidence="17" id="KW-1185">Reference proteome</keyword>
<dbReference type="InterPro" id="IPR050429">
    <property type="entry name" value="PTS_Glucose_EIICBA"/>
</dbReference>
<evidence type="ECO:0000256" key="5">
    <source>
        <dbReference type="ARBA" id="ARBA00022679"/>
    </source>
</evidence>
<feature type="transmembrane region" description="Helical" evidence="13">
    <location>
        <begin position="269"/>
        <end position="288"/>
    </location>
</feature>
<reference evidence="17" key="2">
    <citation type="submission" date="2012-07" db="EMBL/GenBank/DDBJ databases">
        <title>Complete genome sequence of 'Candidatus Mycoplasma haemolamae'.</title>
        <authorList>
            <person name="Guimaraes A.M.S."/>
            <person name="Toth B."/>
            <person name="Santos A.P."/>
            <person name="Nascimento N.C."/>
            <person name="Sojka J.E."/>
            <person name="Messick J.B."/>
        </authorList>
    </citation>
    <scope>NUCLEOTIDE SEQUENCE [LARGE SCALE GENOMIC DNA]</scope>
    <source>
        <strain evidence="17">Purdue</strain>
    </source>
</reference>
<dbReference type="InterPro" id="IPR036878">
    <property type="entry name" value="Glu_permease_IIB"/>
</dbReference>
<dbReference type="Gene3D" id="3.30.1360.60">
    <property type="entry name" value="Glucose permease domain IIB"/>
    <property type="match status" value="2"/>
</dbReference>
<dbReference type="InterPro" id="IPR013013">
    <property type="entry name" value="PTS_EIIC_1"/>
</dbReference>
<reference evidence="16 17" key="1">
    <citation type="journal article" date="2012" name="J. Bacteriol.">
        <title>Genome Sequence of "Candidatus Mycoplasma haemolamae" Strain Purdue, a Red Blood Cell Pathogen of Alpacas (Vicugna pacos) and Llamas (Lama glama).</title>
        <authorList>
            <person name="Guimaraes A.M."/>
            <person name="Toth B."/>
            <person name="Santos A.P."/>
            <person name="do Nascimento N.C."/>
            <person name="Kritchevsky J.E."/>
            <person name="Messick J.B."/>
        </authorList>
    </citation>
    <scope>NUCLEOTIDE SEQUENCE [LARGE SCALE GENOMIC DNA]</scope>
    <source>
        <strain evidence="16 17">Purdue</strain>
    </source>
</reference>
<feature type="active site" description="Phosphocysteine intermediate; for EIIB activity" evidence="11">
    <location>
        <position position="498"/>
    </location>
</feature>
<evidence type="ECO:0000259" key="14">
    <source>
        <dbReference type="PROSITE" id="PS51098"/>
    </source>
</evidence>
<keyword evidence="2" id="KW-0813">Transport</keyword>
<dbReference type="GO" id="GO:0015764">
    <property type="term" value="P:N-acetylglucosamine transport"/>
    <property type="evidence" value="ECO:0007669"/>
    <property type="project" value="TreeGrafter"/>
</dbReference>
<dbReference type="PATRIC" id="fig|1212765.3.peg.1022"/>
<keyword evidence="8" id="KW-0418">Kinase</keyword>
<keyword evidence="7 13" id="KW-0812">Transmembrane</keyword>
<feature type="transmembrane region" description="Helical" evidence="13">
    <location>
        <begin position="212"/>
        <end position="230"/>
    </location>
</feature>
<evidence type="ECO:0000256" key="4">
    <source>
        <dbReference type="ARBA" id="ARBA00022597"/>
    </source>
</evidence>
<evidence type="ECO:0000256" key="6">
    <source>
        <dbReference type="ARBA" id="ARBA00022683"/>
    </source>
</evidence>
<feature type="transmembrane region" description="Helical" evidence="13">
    <location>
        <begin position="62"/>
        <end position="85"/>
    </location>
</feature>
<evidence type="ECO:0000256" key="1">
    <source>
        <dbReference type="ARBA" id="ARBA00004651"/>
    </source>
</evidence>
<feature type="domain" description="PTS EIIB type-1" evidence="14">
    <location>
        <begin position="373"/>
        <end position="455"/>
    </location>
</feature>
<dbReference type="InterPro" id="IPR003352">
    <property type="entry name" value="PTS_EIIC"/>
</dbReference>
<dbReference type="Pfam" id="PF00367">
    <property type="entry name" value="PTS_EIIB"/>
    <property type="match status" value="2"/>
</dbReference>
<dbReference type="GO" id="GO:0016301">
    <property type="term" value="F:kinase activity"/>
    <property type="evidence" value="ECO:0007669"/>
    <property type="project" value="UniProtKB-KW"/>
</dbReference>
<protein>
    <submittedName>
        <fullName evidence="16">Phosphoenolpyruvate-dependent sugar phosphotransferase system, IIBC component</fullName>
    </submittedName>
</protein>
<keyword evidence="16" id="KW-0670">Pyruvate</keyword>
<sequence length="558" mass="61264">MFGGAGRDKNPGLIHRVFGVITQNTSIFGPMVLGGVVIPYLFKHYSEVKLPTYLAYFSGKRFLPLISALASIPVALVFLLFWPWVGTGLSHTGNFIAKASGADAFFFGLFEKLLIPTGFHHIFASLFWYSPLGGDVYLAANGGGECKCIKDLCCNAINNKGQCLNNINSLPLQGDAMIAISAISMPSGSTVFDSLGNNGSKLHAARFTQGKFPIMQFALPAAGLGILYSTKKHKRKEMKKTIYPGIWNSFILGITEPIEFTFMYSVPKLFYVFHAGMCGVSFLAMRLLQAHIPTAFSGGIIEFIINGALPAQKGTKAYWWAAVGGVLAIIYFSVFYFVFSRRERLETNANVESLNGRAGQKSDSVNEGSNKLPSKILSFKRGLGGWDNVTTYKNCASRLRYDIADKSKVDEAELKKAGVIAVKWIGDNHVQLIVGPKAEEINTELLKYSQEDKESLDNSSSHSENNSANEGSNKLPSHIATWKKGLGGWSNVTTYKNCASRLRYDIADKSKVNEQELKKVGVIAIKWIGDNHVQLIVGPKAEQINTELLKYSQKDKDS</sequence>
<proteinExistence type="predicted"/>
<evidence type="ECO:0000259" key="15">
    <source>
        <dbReference type="PROSITE" id="PS51103"/>
    </source>
</evidence>
<dbReference type="STRING" id="1212765.MHLP_04500"/>
<evidence type="ECO:0000256" key="8">
    <source>
        <dbReference type="ARBA" id="ARBA00022777"/>
    </source>
</evidence>
<dbReference type="PANTHER" id="PTHR30009">
    <property type="entry name" value="CYTOCHROME C-TYPE SYNTHESIS PROTEIN AND PTS TRANSMEMBRANE COMPONENT"/>
    <property type="match status" value="1"/>
</dbReference>
<keyword evidence="6" id="KW-0598">Phosphotransferase system</keyword>
<keyword evidence="10 13" id="KW-0472">Membrane</keyword>
<evidence type="ECO:0000256" key="2">
    <source>
        <dbReference type="ARBA" id="ARBA00022448"/>
    </source>
</evidence>
<feature type="region of interest" description="Disordered" evidence="12">
    <location>
        <begin position="452"/>
        <end position="476"/>
    </location>
</feature>
<dbReference type="PROSITE" id="PS51098">
    <property type="entry name" value="PTS_EIIB_TYPE_1"/>
    <property type="match status" value="2"/>
</dbReference>
<evidence type="ECO:0000256" key="11">
    <source>
        <dbReference type="PROSITE-ProRule" id="PRU00421"/>
    </source>
</evidence>
<dbReference type="SUPFAM" id="SSF55604">
    <property type="entry name" value="Glucose permease domain IIB"/>
    <property type="match status" value="2"/>
</dbReference>
<dbReference type="GO" id="GO:0090563">
    <property type="term" value="F:protein-phosphocysteine-sugar phosphotransferase activity"/>
    <property type="evidence" value="ECO:0007669"/>
    <property type="project" value="TreeGrafter"/>
</dbReference>
<dbReference type="PROSITE" id="PS51103">
    <property type="entry name" value="PTS_EIIC_TYPE_1"/>
    <property type="match status" value="1"/>
</dbReference>
<dbReference type="Proteomes" id="UP000006502">
    <property type="component" value="Chromosome"/>
</dbReference>
<name>I7BB10_MYCHA</name>
<feature type="active site" description="Phosphocysteine intermediate; for EIIB activity" evidence="11">
    <location>
        <position position="395"/>
    </location>
</feature>
<evidence type="ECO:0000256" key="12">
    <source>
        <dbReference type="SAM" id="MobiDB-lite"/>
    </source>
</evidence>
<keyword evidence="4" id="KW-0762">Sugar transport</keyword>
<dbReference type="HOGENOM" id="CLU_488188_0_0_14"/>
<dbReference type="GO" id="GO:0005886">
    <property type="term" value="C:plasma membrane"/>
    <property type="evidence" value="ECO:0007669"/>
    <property type="project" value="UniProtKB-SubCell"/>
</dbReference>
<gene>
    <name evidence="16" type="ordered locus">MHLP_04500</name>
</gene>
<keyword evidence="9 13" id="KW-1133">Transmembrane helix</keyword>
<feature type="domain" description="PTS EIIC type-1" evidence="15">
    <location>
        <begin position="1"/>
        <end position="351"/>
    </location>
</feature>
<feature type="compositionally biased region" description="Low complexity" evidence="12">
    <location>
        <begin position="457"/>
        <end position="473"/>
    </location>
</feature>
<keyword evidence="5 16" id="KW-0808">Transferase</keyword>
<evidence type="ECO:0000313" key="17">
    <source>
        <dbReference type="Proteomes" id="UP000006502"/>
    </source>
</evidence>
<comment type="subcellular location">
    <subcellularLocation>
        <location evidence="1">Cell membrane</location>
        <topology evidence="1">Multi-pass membrane protein</topology>
    </subcellularLocation>
</comment>
<dbReference type="Pfam" id="PF02378">
    <property type="entry name" value="PTS_EIIC"/>
    <property type="match status" value="1"/>
</dbReference>
<keyword evidence="3" id="KW-1003">Cell membrane</keyword>
<dbReference type="GO" id="GO:0009401">
    <property type="term" value="P:phosphoenolpyruvate-dependent sugar phosphotransferase system"/>
    <property type="evidence" value="ECO:0007669"/>
    <property type="project" value="UniProtKB-KW"/>
</dbReference>
<evidence type="ECO:0000256" key="13">
    <source>
        <dbReference type="SAM" id="Phobius"/>
    </source>
</evidence>
<dbReference type="KEGG" id="mhl:MHLP_04500"/>
<dbReference type="InterPro" id="IPR018113">
    <property type="entry name" value="PTrfase_EIIB_Cys"/>
</dbReference>
<evidence type="ECO:0000256" key="3">
    <source>
        <dbReference type="ARBA" id="ARBA00022475"/>
    </source>
</evidence>
<accession>I7BB10</accession>
<evidence type="ECO:0000256" key="7">
    <source>
        <dbReference type="ARBA" id="ARBA00022692"/>
    </source>
</evidence>
<dbReference type="GO" id="GO:0008982">
    <property type="term" value="F:protein-N(PI)-phosphohistidine-sugar phosphotransferase activity"/>
    <property type="evidence" value="ECO:0007669"/>
    <property type="project" value="InterPro"/>
</dbReference>
<evidence type="ECO:0000313" key="16">
    <source>
        <dbReference type="EMBL" id="AFO52480.1"/>
    </source>
</evidence>
<evidence type="ECO:0000256" key="10">
    <source>
        <dbReference type="ARBA" id="ARBA00023136"/>
    </source>
</evidence>
<dbReference type="EMBL" id="CP003731">
    <property type="protein sequence ID" value="AFO52480.1"/>
    <property type="molecule type" value="Genomic_DNA"/>
</dbReference>
<dbReference type="CDD" id="cd00212">
    <property type="entry name" value="PTS_IIB_glc"/>
    <property type="match status" value="1"/>
</dbReference>